<keyword evidence="2" id="KW-1185">Reference proteome</keyword>
<gene>
    <name evidence="1" type="ORF">Acor_84680</name>
</gene>
<dbReference type="AlphaFoldDB" id="A0A5M3WDI9"/>
<reference evidence="1 2" key="1">
    <citation type="submission" date="2019-10" db="EMBL/GenBank/DDBJ databases">
        <title>Whole genome shotgun sequence of Acrocarpospora corrugata NBRC 13972.</title>
        <authorList>
            <person name="Ichikawa N."/>
            <person name="Kimura A."/>
            <person name="Kitahashi Y."/>
            <person name="Komaki H."/>
            <person name="Oguchi A."/>
        </authorList>
    </citation>
    <scope>NUCLEOTIDE SEQUENCE [LARGE SCALE GENOMIC DNA]</scope>
    <source>
        <strain evidence="1 2">NBRC 13972</strain>
    </source>
</reference>
<dbReference type="RefSeq" id="WP_155342311.1">
    <property type="nucleotide sequence ID" value="NZ_BAAABN010000028.1"/>
</dbReference>
<evidence type="ECO:0000313" key="2">
    <source>
        <dbReference type="Proteomes" id="UP000334990"/>
    </source>
</evidence>
<accession>A0A5M3WDI9</accession>
<comment type="caution">
    <text evidence="1">The sequence shown here is derived from an EMBL/GenBank/DDBJ whole genome shotgun (WGS) entry which is preliminary data.</text>
</comment>
<dbReference type="Proteomes" id="UP000334990">
    <property type="component" value="Unassembled WGS sequence"/>
</dbReference>
<protein>
    <submittedName>
        <fullName evidence="1">Uncharacterized protein</fullName>
    </submittedName>
</protein>
<name>A0A5M3WDI9_9ACTN</name>
<proteinExistence type="predicted"/>
<dbReference type="OrthoDB" id="286090at2"/>
<organism evidence="1 2">
    <name type="scientific">Acrocarpospora corrugata</name>
    <dbReference type="NCBI Taxonomy" id="35763"/>
    <lineage>
        <taxon>Bacteria</taxon>
        <taxon>Bacillati</taxon>
        <taxon>Actinomycetota</taxon>
        <taxon>Actinomycetes</taxon>
        <taxon>Streptosporangiales</taxon>
        <taxon>Streptosporangiaceae</taxon>
        <taxon>Acrocarpospora</taxon>
    </lineage>
</organism>
<evidence type="ECO:0000313" key="1">
    <source>
        <dbReference type="EMBL" id="GES06399.1"/>
    </source>
</evidence>
<sequence>MLDHGFRVTKYDPRLRDGRGAFIGDDWTSIGEIGHTFDGRILTRERYEQVESAYLTAAELFARDSGVTELAVRTPAVLTAGVSSGLLLPNYGPAVSGLSAEEFYDGREVPLPVALEVVRAMLREDGVWCRLEAQDRFSLAVGWDYYLYIGSHRPCLQAVAKVRQLGLFVEEDHTSPYDLDLQEPVPYRPADETFWAEVGLLSTQTDGAVPLLVMWAGNAWRWHLVTPGNVMDRGRAALRPRALLTAFIGTPVMVSDDSMSEIAKRGQRLLHADSSVAGVMCLMEDKSTGQLLHDYLLDDDDFSTWLETARQAGRCEIYPADAADQPGALVAVLPDSDGIVRARWD</sequence>
<dbReference type="EMBL" id="BLAD01000167">
    <property type="protein sequence ID" value="GES06399.1"/>
    <property type="molecule type" value="Genomic_DNA"/>
</dbReference>